<dbReference type="AlphaFoldDB" id="A0A450XST3"/>
<dbReference type="EMBL" id="CAADFQ010000032">
    <property type="protein sequence ID" value="VFK32351.1"/>
    <property type="molecule type" value="Genomic_DNA"/>
</dbReference>
<evidence type="ECO:0000313" key="4">
    <source>
        <dbReference type="EMBL" id="VFK75843.1"/>
    </source>
</evidence>
<accession>A0A450XST3</accession>
<reference evidence="3" key="1">
    <citation type="submission" date="2019-02" db="EMBL/GenBank/DDBJ databases">
        <authorList>
            <person name="Gruber-Vodicka R. H."/>
            <person name="Seah K. B. B."/>
        </authorList>
    </citation>
    <scope>NUCLEOTIDE SEQUENCE</scope>
    <source>
        <strain evidence="2">BECK_BZ197</strain>
        <strain evidence="4">BECK_BZ198</strain>
        <strain evidence="3">BECK_BZ199</strain>
    </source>
</reference>
<dbReference type="EMBL" id="CAADGH010000033">
    <property type="protein sequence ID" value="VFK75843.1"/>
    <property type="molecule type" value="Genomic_DNA"/>
</dbReference>
<gene>
    <name evidence="2" type="ORF">BECKMB1821G_GA0114241_103417</name>
    <name evidence="4" type="ORF">BECKMB1821H_GA0114242_103317</name>
    <name evidence="3" type="ORF">BECKMB1821I_GA0114274_103217</name>
</gene>
<organism evidence="3">
    <name type="scientific">Candidatus Kentrum sp. MB</name>
    <dbReference type="NCBI Taxonomy" id="2138164"/>
    <lineage>
        <taxon>Bacteria</taxon>
        <taxon>Pseudomonadati</taxon>
        <taxon>Pseudomonadota</taxon>
        <taxon>Gammaproteobacteria</taxon>
        <taxon>Candidatus Kentrum</taxon>
    </lineage>
</organism>
<proteinExistence type="predicted"/>
<feature type="region of interest" description="Disordered" evidence="1">
    <location>
        <begin position="30"/>
        <end position="63"/>
    </location>
</feature>
<sequence>MGRTRTRVSLNYEDMTVMAEIGRKVSEPDRQIHSLDLDPVTTQTTGDKHAGKTTNLTGRPCRS</sequence>
<evidence type="ECO:0000256" key="1">
    <source>
        <dbReference type="SAM" id="MobiDB-lite"/>
    </source>
</evidence>
<evidence type="ECO:0000313" key="2">
    <source>
        <dbReference type="EMBL" id="VFK28196.1"/>
    </source>
</evidence>
<evidence type="ECO:0000313" key="3">
    <source>
        <dbReference type="EMBL" id="VFK32351.1"/>
    </source>
</evidence>
<protein>
    <submittedName>
        <fullName evidence="3">Uncharacterized protein</fullName>
    </submittedName>
</protein>
<dbReference type="EMBL" id="CAADFO010000034">
    <property type="protein sequence ID" value="VFK28196.1"/>
    <property type="molecule type" value="Genomic_DNA"/>
</dbReference>
<name>A0A450XST3_9GAMM</name>